<evidence type="ECO:0000256" key="5">
    <source>
        <dbReference type="ARBA" id="ARBA00022676"/>
    </source>
</evidence>
<dbReference type="EC" id="2.4.99.28" evidence="16"/>
<evidence type="ECO:0000256" key="12">
    <source>
        <dbReference type="ARBA" id="ARBA00023306"/>
    </source>
</evidence>
<feature type="transmembrane region" description="Helical" evidence="16">
    <location>
        <begin position="68"/>
        <end position="89"/>
    </location>
</feature>
<dbReference type="Proteomes" id="UP000198611">
    <property type="component" value="Unassembled WGS sequence"/>
</dbReference>
<evidence type="ECO:0000256" key="8">
    <source>
        <dbReference type="ARBA" id="ARBA00022960"/>
    </source>
</evidence>
<feature type="transmembrane region" description="Helical" evidence="16">
    <location>
        <begin position="358"/>
        <end position="379"/>
    </location>
</feature>
<evidence type="ECO:0000256" key="9">
    <source>
        <dbReference type="ARBA" id="ARBA00022984"/>
    </source>
</evidence>
<evidence type="ECO:0000256" key="15">
    <source>
        <dbReference type="ARBA" id="ARBA00049902"/>
    </source>
</evidence>
<keyword evidence="3 16" id="KW-1003">Cell membrane</keyword>
<evidence type="ECO:0000256" key="3">
    <source>
        <dbReference type="ARBA" id="ARBA00022475"/>
    </source>
</evidence>
<evidence type="ECO:0000256" key="2">
    <source>
        <dbReference type="ARBA" id="ARBA00004752"/>
    </source>
</evidence>
<feature type="transmembrane region" description="Helical" evidence="16">
    <location>
        <begin position="210"/>
        <end position="226"/>
    </location>
</feature>
<evidence type="ECO:0000313" key="18">
    <source>
        <dbReference type="Proteomes" id="UP000198611"/>
    </source>
</evidence>
<evidence type="ECO:0000256" key="10">
    <source>
        <dbReference type="ARBA" id="ARBA00022989"/>
    </source>
</evidence>
<comment type="subcellular location">
    <subcellularLocation>
        <location evidence="16">Cell inner membrane</location>
        <topology evidence="16">Multi-pass membrane protein</topology>
    </subcellularLocation>
    <subcellularLocation>
        <location evidence="1">Cell membrane</location>
        <topology evidence="1">Multi-pass membrane protein</topology>
    </subcellularLocation>
    <text evidence="16">Localizes to the division septum.</text>
</comment>
<reference evidence="17 18" key="1">
    <citation type="submission" date="2016-10" db="EMBL/GenBank/DDBJ databases">
        <authorList>
            <person name="de Groot N.N."/>
        </authorList>
    </citation>
    <scope>NUCLEOTIDE SEQUENCE [LARGE SCALE GENOMIC DNA]</scope>
    <source>
        <strain evidence="17 18">HL3</strain>
    </source>
</reference>
<dbReference type="AlphaFoldDB" id="A0A1I1R0B0"/>
<feature type="transmembrane region" description="Helical" evidence="16">
    <location>
        <begin position="29"/>
        <end position="48"/>
    </location>
</feature>
<keyword evidence="18" id="KW-1185">Reference proteome</keyword>
<keyword evidence="11 16" id="KW-0472">Membrane</keyword>
<comment type="catalytic activity">
    <reaction evidence="15 16">
        <text>[GlcNAc-(1-&gt;4)-Mur2Ac(oyl-L-Ala-gamma-D-Glu-L-Lys-D-Ala-D-Ala)](n)-di-trans,octa-cis-undecaprenyl diphosphate + beta-D-GlcNAc-(1-&gt;4)-Mur2Ac(oyl-L-Ala-gamma-D-Glu-L-Lys-D-Ala-D-Ala)-di-trans,octa-cis-undecaprenyl diphosphate = [GlcNAc-(1-&gt;4)-Mur2Ac(oyl-L-Ala-gamma-D-Glu-L-Lys-D-Ala-D-Ala)](n+1)-di-trans,octa-cis-undecaprenyl diphosphate + di-trans,octa-cis-undecaprenyl diphosphate + H(+)</text>
        <dbReference type="Rhea" id="RHEA:23708"/>
        <dbReference type="Rhea" id="RHEA-COMP:9602"/>
        <dbReference type="Rhea" id="RHEA-COMP:9603"/>
        <dbReference type="ChEBI" id="CHEBI:15378"/>
        <dbReference type="ChEBI" id="CHEBI:58405"/>
        <dbReference type="ChEBI" id="CHEBI:60033"/>
        <dbReference type="ChEBI" id="CHEBI:78435"/>
        <dbReference type="EC" id="2.4.99.28"/>
    </reaction>
</comment>
<gene>
    <name evidence="16" type="primary">ftsW</name>
    <name evidence="17" type="ORF">SAMN05660831_01263</name>
</gene>
<dbReference type="InterPro" id="IPR013437">
    <property type="entry name" value="FtsW"/>
</dbReference>
<feature type="transmembrane region" description="Helical" evidence="16">
    <location>
        <begin position="322"/>
        <end position="346"/>
    </location>
</feature>
<dbReference type="GO" id="GO:0015648">
    <property type="term" value="F:lipid-linked peptidoglycan transporter activity"/>
    <property type="evidence" value="ECO:0007669"/>
    <property type="project" value="TreeGrafter"/>
</dbReference>
<feature type="transmembrane region" description="Helical" evidence="16">
    <location>
        <begin position="96"/>
        <end position="114"/>
    </location>
</feature>
<comment type="similarity">
    <text evidence="14 16">Belongs to the SEDS family. FtsW subfamily.</text>
</comment>
<comment type="pathway">
    <text evidence="2 16">Cell wall biogenesis; peptidoglycan biosynthesis.</text>
</comment>
<feature type="transmembrane region" description="Helical" evidence="16">
    <location>
        <begin position="182"/>
        <end position="203"/>
    </location>
</feature>
<keyword evidence="7 16" id="KW-0812">Transmembrane</keyword>
<feature type="transmembrane region" description="Helical" evidence="16">
    <location>
        <begin position="159"/>
        <end position="176"/>
    </location>
</feature>
<evidence type="ECO:0000256" key="14">
    <source>
        <dbReference type="ARBA" id="ARBA00038053"/>
    </source>
</evidence>
<evidence type="ECO:0000256" key="6">
    <source>
        <dbReference type="ARBA" id="ARBA00022679"/>
    </source>
</evidence>
<keyword evidence="9 16" id="KW-0573">Peptidoglycan synthesis</keyword>
<sequence>MSEAMSGLQQGYRPRGGAATSQPWPFDPLLVLAVALLVGLGLVIVASASMDIADRNLGSPFHYVARQLVFYAAGTALGWLVVTTPLAQWQRLSGPGLALGFGLLLVVLVVGVEVNGATRWLPLGPVNLQVSEFFKIALLVYIADYVGRRQEEVQTSAGGFFKPLLLLAVAGTLLLAQPDFGAAVVMAATVLGVLFLAGARLWLFAAASGVAAGVVALLVVSAPYRLERVTAFLNPWADPYNSGFQLTQALIAFGRGEWTGVGLGGSVQKLFYLPEAHTDFVFAVIGEELGLIGVLAILALYGLLVVRGLVVARVAEAAGRIFAAYIAYGIALWLGLQVFISAGVNMGVLPTKGLTLPLVSYGGSSVVSTALLLALLLRVDHENRFAQRHRRGRGAWRT</sequence>
<evidence type="ECO:0000256" key="11">
    <source>
        <dbReference type="ARBA" id="ARBA00023136"/>
    </source>
</evidence>
<evidence type="ECO:0000313" key="17">
    <source>
        <dbReference type="EMBL" id="SFD24983.1"/>
    </source>
</evidence>
<keyword evidence="13 16" id="KW-0961">Cell wall biogenesis/degradation</keyword>
<dbReference type="GO" id="GO:0043093">
    <property type="term" value="P:FtsZ-dependent cytokinesis"/>
    <property type="evidence" value="ECO:0007669"/>
    <property type="project" value="UniProtKB-UniRule"/>
</dbReference>
<keyword evidence="4 16" id="KW-0132">Cell division</keyword>
<dbReference type="GO" id="GO:0032153">
    <property type="term" value="C:cell division site"/>
    <property type="evidence" value="ECO:0007669"/>
    <property type="project" value="UniProtKB-UniRule"/>
</dbReference>
<dbReference type="GO" id="GO:0008955">
    <property type="term" value="F:peptidoglycan glycosyltransferase activity"/>
    <property type="evidence" value="ECO:0007669"/>
    <property type="project" value="UniProtKB-UniRule"/>
</dbReference>
<dbReference type="GO" id="GO:0005886">
    <property type="term" value="C:plasma membrane"/>
    <property type="evidence" value="ECO:0007669"/>
    <property type="project" value="UniProtKB-SubCell"/>
</dbReference>
<dbReference type="PANTHER" id="PTHR30474:SF2">
    <property type="entry name" value="PEPTIDOGLYCAN GLYCOSYLTRANSFERASE FTSW-RELATED"/>
    <property type="match status" value="1"/>
</dbReference>
<evidence type="ECO:0000256" key="1">
    <source>
        <dbReference type="ARBA" id="ARBA00004651"/>
    </source>
</evidence>
<dbReference type="GO" id="GO:0071555">
    <property type="term" value="P:cell wall organization"/>
    <property type="evidence" value="ECO:0007669"/>
    <property type="project" value="UniProtKB-KW"/>
</dbReference>
<proteinExistence type="inferred from homology"/>
<dbReference type="PANTHER" id="PTHR30474">
    <property type="entry name" value="CELL CYCLE PROTEIN"/>
    <property type="match status" value="1"/>
</dbReference>
<dbReference type="GO" id="GO:0008360">
    <property type="term" value="P:regulation of cell shape"/>
    <property type="evidence" value="ECO:0007669"/>
    <property type="project" value="UniProtKB-KW"/>
</dbReference>
<evidence type="ECO:0000256" key="13">
    <source>
        <dbReference type="ARBA" id="ARBA00023316"/>
    </source>
</evidence>
<dbReference type="GO" id="GO:0009252">
    <property type="term" value="P:peptidoglycan biosynthetic process"/>
    <property type="evidence" value="ECO:0007669"/>
    <property type="project" value="UniProtKB-UniRule"/>
</dbReference>
<organism evidence="17 18">
    <name type="scientific">Thiohalospira halophila DSM 15071</name>
    <dbReference type="NCBI Taxonomy" id="1123397"/>
    <lineage>
        <taxon>Bacteria</taxon>
        <taxon>Pseudomonadati</taxon>
        <taxon>Pseudomonadota</taxon>
        <taxon>Gammaproteobacteria</taxon>
        <taxon>Thiohalospirales</taxon>
        <taxon>Thiohalospiraceae</taxon>
        <taxon>Thiohalospira</taxon>
    </lineage>
</organism>
<evidence type="ECO:0000256" key="16">
    <source>
        <dbReference type="HAMAP-Rule" id="MF_00913"/>
    </source>
</evidence>
<dbReference type="UniPathway" id="UPA00219"/>
<keyword evidence="8 16" id="KW-0133">Cell shape</keyword>
<comment type="function">
    <text evidence="16">Peptidoglycan polymerase that is essential for cell division.</text>
</comment>
<keyword evidence="10 16" id="KW-1133">Transmembrane helix</keyword>
<dbReference type="Pfam" id="PF01098">
    <property type="entry name" value="FTSW_RODA_SPOVE"/>
    <property type="match status" value="1"/>
</dbReference>
<feature type="transmembrane region" description="Helical" evidence="16">
    <location>
        <begin position="289"/>
        <end position="310"/>
    </location>
</feature>
<evidence type="ECO:0000256" key="7">
    <source>
        <dbReference type="ARBA" id="ARBA00022692"/>
    </source>
</evidence>
<dbReference type="STRING" id="1123397.SAMN05660831_01263"/>
<accession>A0A1I1R0B0</accession>
<dbReference type="EMBL" id="FOMJ01000003">
    <property type="protein sequence ID" value="SFD24983.1"/>
    <property type="molecule type" value="Genomic_DNA"/>
</dbReference>
<evidence type="ECO:0000256" key="4">
    <source>
        <dbReference type="ARBA" id="ARBA00022618"/>
    </source>
</evidence>
<keyword evidence="16" id="KW-0997">Cell inner membrane</keyword>
<dbReference type="InterPro" id="IPR001182">
    <property type="entry name" value="FtsW/RodA"/>
</dbReference>
<dbReference type="HAMAP" id="MF_00913">
    <property type="entry name" value="PGT_FtsW_proteobact"/>
    <property type="match status" value="1"/>
</dbReference>
<protein>
    <recommendedName>
        <fullName evidence="16">Probable peptidoglycan glycosyltransferase FtsW</fullName>
        <shortName evidence="16">PGT</shortName>
        <ecNumber evidence="16">2.4.99.28</ecNumber>
    </recommendedName>
    <alternativeName>
        <fullName evidence="16">Cell division protein FtsW</fullName>
    </alternativeName>
    <alternativeName>
        <fullName evidence="16">Cell wall polymerase</fullName>
    </alternativeName>
    <alternativeName>
        <fullName evidence="16">Peptidoglycan polymerase</fullName>
        <shortName evidence="16">PG polymerase</shortName>
    </alternativeName>
</protein>
<name>A0A1I1R0B0_9GAMM</name>
<keyword evidence="6 16" id="KW-0808">Transferase</keyword>
<dbReference type="NCBIfam" id="TIGR02614">
    <property type="entry name" value="ftsW"/>
    <property type="match status" value="1"/>
</dbReference>
<keyword evidence="12 16" id="KW-0131">Cell cycle</keyword>
<keyword evidence="5 16" id="KW-0328">Glycosyltransferase</keyword>